<evidence type="ECO:0000256" key="2">
    <source>
        <dbReference type="ARBA" id="ARBA00022730"/>
    </source>
</evidence>
<dbReference type="Gene3D" id="3.10.430.100">
    <property type="entry name" value="Ribosomal protein L9, C-terminal domain"/>
    <property type="match status" value="1"/>
</dbReference>
<feature type="domain" description="Ribosomal protein L9" evidence="7">
    <location>
        <begin position="13"/>
        <end position="40"/>
    </location>
</feature>
<dbReference type="GO" id="GO:0005840">
    <property type="term" value="C:ribosome"/>
    <property type="evidence" value="ECO:0007669"/>
    <property type="project" value="UniProtKB-KW"/>
</dbReference>
<name>A0A381NMW5_9ZZZZ</name>
<comment type="similarity">
    <text evidence="1">Belongs to the bacterial ribosomal protein bL9 family.</text>
</comment>
<dbReference type="InterPro" id="IPR020069">
    <property type="entry name" value="Ribosomal_bL9_C"/>
</dbReference>
<keyword evidence="4" id="KW-0689">Ribosomal protein</keyword>
<dbReference type="Pfam" id="PF01281">
    <property type="entry name" value="Ribosomal_L9_N"/>
    <property type="match status" value="1"/>
</dbReference>
<evidence type="ECO:0000256" key="6">
    <source>
        <dbReference type="SAM" id="MobiDB-lite"/>
    </source>
</evidence>
<dbReference type="SUPFAM" id="SSF55653">
    <property type="entry name" value="Ribosomal protein L9 C-domain"/>
    <property type="match status" value="1"/>
</dbReference>
<keyword evidence="3" id="KW-0694">RNA-binding</keyword>
<dbReference type="HAMAP" id="MF_00503">
    <property type="entry name" value="Ribosomal_bL9"/>
    <property type="match status" value="1"/>
</dbReference>
<dbReference type="PANTHER" id="PTHR21368">
    <property type="entry name" value="50S RIBOSOMAL PROTEIN L9"/>
    <property type="match status" value="1"/>
</dbReference>
<dbReference type="GO" id="GO:0006412">
    <property type="term" value="P:translation"/>
    <property type="evidence" value="ECO:0007669"/>
    <property type="project" value="InterPro"/>
</dbReference>
<dbReference type="InterPro" id="IPR020070">
    <property type="entry name" value="Ribosomal_bL9_N"/>
</dbReference>
<accession>A0A381NMW5</accession>
<evidence type="ECO:0000259" key="7">
    <source>
        <dbReference type="PROSITE" id="PS00651"/>
    </source>
</evidence>
<evidence type="ECO:0000256" key="3">
    <source>
        <dbReference type="ARBA" id="ARBA00022884"/>
    </source>
</evidence>
<dbReference type="InterPro" id="IPR020594">
    <property type="entry name" value="Ribosomal_bL9_bac/chp"/>
</dbReference>
<dbReference type="EMBL" id="UINC01000444">
    <property type="protein sequence ID" value="SUZ55454.1"/>
    <property type="molecule type" value="Genomic_DNA"/>
</dbReference>
<dbReference type="Pfam" id="PF03948">
    <property type="entry name" value="Ribosomal_L9_C"/>
    <property type="match status" value="1"/>
</dbReference>
<dbReference type="GO" id="GO:1990904">
    <property type="term" value="C:ribonucleoprotein complex"/>
    <property type="evidence" value="ECO:0007669"/>
    <property type="project" value="UniProtKB-KW"/>
</dbReference>
<dbReference type="InterPro" id="IPR036935">
    <property type="entry name" value="Ribosomal_bL9_N_sf"/>
</dbReference>
<reference evidence="8" key="1">
    <citation type="submission" date="2018-05" db="EMBL/GenBank/DDBJ databases">
        <authorList>
            <person name="Lanie J.A."/>
            <person name="Ng W.-L."/>
            <person name="Kazmierczak K.M."/>
            <person name="Andrzejewski T.M."/>
            <person name="Davidsen T.M."/>
            <person name="Wayne K.J."/>
            <person name="Tettelin H."/>
            <person name="Glass J.I."/>
            <person name="Rusch D."/>
            <person name="Podicherti R."/>
            <person name="Tsui H.-C.T."/>
            <person name="Winkler M.E."/>
        </authorList>
    </citation>
    <scope>NUCLEOTIDE SEQUENCE</scope>
</reference>
<dbReference type="InterPro" id="IPR009027">
    <property type="entry name" value="Ribosomal_bL9/RNase_H1_N"/>
</dbReference>
<feature type="region of interest" description="Disordered" evidence="6">
    <location>
        <begin position="169"/>
        <end position="197"/>
    </location>
</feature>
<protein>
    <recommendedName>
        <fullName evidence="7">Ribosomal protein L9 domain-containing protein</fullName>
    </recommendedName>
</protein>
<dbReference type="GO" id="GO:0003735">
    <property type="term" value="F:structural constituent of ribosome"/>
    <property type="evidence" value="ECO:0007669"/>
    <property type="project" value="InterPro"/>
</dbReference>
<dbReference type="Gene3D" id="3.40.5.10">
    <property type="entry name" value="Ribosomal protein L9, N-terminal domain"/>
    <property type="match status" value="1"/>
</dbReference>
<keyword evidence="5" id="KW-0687">Ribonucleoprotein</keyword>
<keyword evidence="2" id="KW-0699">rRNA-binding</keyword>
<evidence type="ECO:0000256" key="1">
    <source>
        <dbReference type="ARBA" id="ARBA00010605"/>
    </source>
</evidence>
<organism evidence="8">
    <name type="scientific">marine metagenome</name>
    <dbReference type="NCBI Taxonomy" id="408172"/>
    <lineage>
        <taxon>unclassified sequences</taxon>
        <taxon>metagenomes</taxon>
        <taxon>ecological metagenomes</taxon>
    </lineage>
</organism>
<dbReference type="GO" id="GO:0019843">
    <property type="term" value="F:rRNA binding"/>
    <property type="evidence" value="ECO:0007669"/>
    <property type="project" value="UniProtKB-KW"/>
</dbReference>
<dbReference type="SUPFAM" id="SSF55658">
    <property type="entry name" value="L9 N-domain-like"/>
    <property type="match status" value="1"/>
</dbReference>
<dbReference type="AlphaFoldDB" id="A0A381NMW5"/>
<gene>
    <name evidence="8" type="ORF">METZ01_LOCUS8308</name>
</gene>
<evidence type="ECO:0000313" key="8">
    <source>
        <dbReference type="EMBL" id="SUZ55454.1"/>
    </source>
</evidence>
<dbReference type="PROSITE" id="PS00651">
    <property type="entry name" value="RIBOSOMAL_L9"/>
    <property type="match status" value="1"/>
</dbReference>
<evidence type="ECO:0000256" key="5">
    <source>
        <dbReference type="ARBA" id="ARBA00023274"/>
    </source>
</evidence>
<proteinExistence type="inferred from homology"/>
<sequence length="197" mass="21150">MNVILLEKIGKLGEIGDTANVKAGYARNFLFPQGKAIPATKENLSEFEQRKAELMAAHDSKLAEAQSKAKKVEGASLRIEVNASDEGKLFGSVGTRDIAEALNLQNGSDIIKSQVIMPHGAIRELGEYQVNLDLGYDINVPVHVTVTGLKSAAEVSDDGSIIEEIEAAEAEEKAESAAETESETTDQGEANIEEEHK</sequence>
<dbReference type="NCBIfam" id="TIGR00158">
    <property type="entry name" value="L9"/>
    <property type="match status" value="1"/>
</dbReference>
<dbReference type="InterPro" id="IPR000244">
    <property type="entry name" value="Ribosomal_bL9"/>
</dbReference>
<dbReference type="InterPro" id="IPR036791">
    <property type="entry name" value="Ribosomal_bL9_C_sf"/>
</dbReference>
<evidence type="ECO:0000256" key="4">
    <source>
        <dbReference type="ARBA" id="ARBA00022980"/>
    </source>
</evidence>